<feature type="compositionally biased region" description="Basic and acidic residues" evidence="1">
    <location>
        <begin position="26"/>
        <end position="44"/>
    </location>
</feature>
<name>A0A0L9V293_PHAAN</name>
<dbReference type="EMBL" id="CM003377">
    <property type="protein sequence ID" value="KOM48874.1"/>
    <property type="molecule type" value="Genomic_DNA"/>
</dbReference>
<organism evidence="2 3">
    <name type="scientific">Phaseolus angularis</name>
    <name type="common">Azuki bean</name>
    <name type="synonym">Vigna angularis</name>
    <dbReference type="NCBI Taxonomy" id="3914"/>
    <lineage>
        <taxon>Eukaryota</taxon>
        <taxon>Viridiplantae</taxon>
        <taxon>Streptophyta</taxon>
        <taxon>Embryophyta</taxon>
        <taxon>Tracheophyta</taxon>
        <taxon>Spermatophyta</taxon>
        <taxon>Magnoliopsida</taxon>
        <taxon>eudicotyledons</taxon>
        <taxon>Gunneridae</taxon>
        <taxon>Pentapetalae</taxon>
        <taxon>rosids</taxon>
        <taxon>fabids</taxon>
        <taxon>Fabales</taxon>
        <taxon>Fabaceae</taxon>
        <taxon>Papilionoideae</taxon>
        <taxon>50 kb inversion clade</taxon>
        <taxon>NPAAA clade</taxon>
        <taxon>indigoferoid/millettioid clade</taxon>
        <taxon>Phaseoleae</taxon>
        <taxon>Vigna</taxon>
    </lineage>
</organism>
<dbReference type="Gramene" id="KOM48874">
    <property type="protein sequence ID" value="KOM48874"/>
    <property type="gene ID" value="LR48_Vigan07g257800"/>
</dbReference>
<proteinExistence type="predicted"/>
<dbReference type="AlphaFoldDB" id="A0A0L9V293"/>
<evidence type="ECO:0000313" key="3">
    <source>
        <dbReference type="Proteomes" id="UP000053144"/>
    </source>
</evidence>
<evidence type="ECO:0000256" key="1">
    <source>
        <dbReference type="SAM" id="MobiDB-lite"/>
    </source>
</evidence>
<reference evidence="3" key="1">
    <citation type="journal article" date="2015" name="Proc. Natl. Acad. Sci. U.S.A.">
        <title>Genome sequencing of adzuki bean (Vigna angularis) provides insight into high starch and low fat accumulation and domestication.</title>
        <authorList>
            <person name="Yang K."/>
            <person name="Tian Z."/>
            <person name="Chen C."/>
            <person name="Luo L."/>
            <person name="Zhao B."/>
            <person name="Wang Z."/>
            <person name="Yu L."/>
            <person name="Li Y."/>
            <person name="Sun Y."/>
            <person name="Li W."/>
            <person name="Chen Y."/>
            <person name="Li Y."/>
            <person name="Zhang Y."/>
            <person name="Ai D."/>
            <person name="Zhao J."/>
            <person name="Shang C."/>
            <person name="Ma Y."/>
            <person name="Wu B."/>
            <person name="Wang M."/>
            <person name="Gao L."/>
            <person name="Sun D."/>
            <person name="Zhang P."/>
            <person name="Guo F."/>
            <person name="Wang W."/>
            <person name="Li Y."/>
            <person name="Wang J."/>
            <person name="Varshney R.K."/>
            <person name="Wang J."/>
            <person name="Ling H.Q."/>
            <person name="Wan P."/>
        </authorList>
    </citation>
    <scope>NUCLEOTIDE SEQUENCE</scope>
    <source>
        <strain evidence="3">cv. Jingnong 6</strain>
    </source>
</reference>
<accession>A0A0L9V293</accession>
<gene>
    <name evidence="2" type="ORF">LR48_Vigan07g257800</name>
</gene>
<dbReference type="Proteomes" id="UP000053144">
    <property type="component" value="Chromosome 7"/>
</dbReference>
<protein>
    <submittedName>
        <fullName evidence="2">Uncharacterized protein</fullName>
    </submittedName>
</protein>
<feature type="region of interest" description="Disordered" evidence="1">
    <location>
        <begin position="23"/>
        <end position="71"/>
    </location>
</feature>
<evidence type="ECO:0000313" key="2">
    <source>
        <dbReference type="EMBL" id="KOM48874.1"/>
    </source>
</evidence>
<sequence length="71" mass="7930">MLEEEEIGRGLWRNRAGGDEVVGGIQREDDKEKEKCKEEKKKDNLPVAANDGGINDQAQWSVRGSLMGDEN</sequence>